<feature type="compositionally biased region" description="Polar residues" evidence="1">
    <location>
        <begin position="605"/>
        <end position="621"/>
    </location>
</feature>
<feature type="compositionally biased region" description="Low complexity" evidence="1">
    <location>
        <begin position="524"/>
        <end position="547"/>
    </location>
</feature>
<dbReference type="PANTHER" id="PTHR38122">
    <property type="entry name" value="GLYCOPROTEIN X"/>
    <property type="match status" value="1"/>
</dbReference>
<feature type="region of interest" description="Disordered" evidence="1">
    <location>
        <begin position="644"/>
        <end position="725"/>
    </location>
</feature>
<name>A0A0G4NDC7_VERLO</name>
<feature type="compositionally biased region" description="Polar residues" evidence="1">
    <location>
        <begin position="644"/>
        <end position="663"/>
    </location>
</feature>
<evidence type="ECO:0000313" key="6">
    <source>
        <dbReference type="Proteomes" id="UP000045706"/>
    </source>
</evidence>
<feature type="region of interest" description="Disordered" evidence="1">
    <location>
        <begin position="516"/>
        <end position="555"/>
    </location>
</feature>
<evidence type="ECO:0000256" key="2">
    <source>
        <dbReference type="SAM" id="SignalP"/>
    </source>
</evidence>
<evidence type="ECO:0000313" key="3">
    <source>
        <dbReference type="EMBL" id="CRK11315.1"/>
    </source>
</evidence>
<accession>A0A0G4NDC7</accession>
<feature type="region of interest" description="Disordered" evidence="1">
    <location>
        <begin position="165"/>
        <end position="188"/>
    </location>
</feature>
<feature type="compositionally biased region" description="Low complexity" evidence="1">
    <location>
        <begin position="165"/>
        <end position="187"/>
    </location>
</feature>
<keyword evidence="2" id="KW-0732">Signal</keyword>
<feature type="region of interest" description="Disordered" evidence="1">
    <location>
        <begin position="476"/>
        <end position="503"/>
    </location>
</feature>
<evidence type="ECO:0000256" key="1">
    <source>
        <dbReference type="SAM" id="MobiDB-lite"/>
    </source>
</evidence>
<gene>
    <name evidence="3" type="ORF">BN1708_010121</name>
    <name evidence="4" type="ORF">BN1723_006234</name>
</gene>
<evidence type="ECO:0000313" key="5">
    <source>
        <dbReference type="Proteomes" id="UP000044602"/>
    </source>
</evidence>
<feature type="signal peptide" evidence="2">
    <location>
        <begin position="1"/>
        <end position="18"/>
    </location>
</feature>
<sequence>MRWYVFAIVVCASRLVESMPQYDLCAGYCSVGSNSPPVQEPEACSPRTVHITQTIRETRAVTTTKQVTITAYEPTTEHITRTIVSTVYADEHASVSTARSVQASGITSYPSTVTKSLCTPRPSYGLALDADLELINAGATMQEQQLDCVFYTTTVWKTTVVRVTPTPEPSTHARASSSTGTPTGRSTELAESIAHTYTSAVPTVAPSITVCPAPTNAPGDYAQLPHNPTSNITFGCIPLFVCDPPKPRGCDIWADSPNDDYVCDPKYCISSPPYARVHRAEGATGYVPLDQGYFNLNPHAFGLPYSVFVNEAIAGNPYGEPYTVPRDDRGSAADLDVSTGPLPLVARRVPSSRRGAPSVKQRQDDGAPAAPAVCFDDCNNCYKEALAVGKSPSLCRAGSQFRQDYQQCIACIDANMENGPFIRGLYIDQKFDQFLRYCEGQEPVPVNSSSSADAPTSAIPTSPLLTDINASLPETTSTFTGSIDLTPTTASTTASTATSTTISTPTSTILSSFQASTTGFPQEPASSDSGQASSSSSSQATPPSSNQVNPTDSGHNAIETTTQLAQTSVDQGGPVFSGILASTSTDEPILGATSSAVATAIGSGQPASSLGGSTIAQSRPTGNGFPIAPGDPAVSVEANSVASTVTGLSDVPSSATGRSNVRSPTMEVSGVRSPATGSSAPPMPTTGSSNPSPASARPSRAFEPGNDAASTGLRHTVDADEPPAAATPSLVVGSLADRHAPVSWMPASLFAILMHVMV</sequence>
<organism evidence="4 6">
    <name type="scientific">Verticillium longisporum</name>
    <name type="common">Verticillium dahliae var. longisporum</name>
    <dbReference type="NCBI Taxonomy" id="100787"/>
    <lineage>
        <taxon>Eukaryota</taxon>
        <taxon>Fungi</taxon>
        <taxon>Dikarya</taxon>
        <taxon>Ascomycota</taxon>
        <taxon>Pezizomycotina</taxon>
        <taxon>Sordariomycetes</taxon>
        <taxon>Hypocreomycetidae</taxon>
        <taxon>Glomerellales</taxon>
        <taxon>Plectosphaerellaceae</taxon>
        <taxon>Verticillium</taxon>
    </lineage>
</organism>
<protein>
    <submittedName>
        <fullName evidence="4">Uncharacterized protein</fullName>
    </submittedName>
</protein>
<keyword evidence="5" id="KW-1185">Reference proteome</keyword>
<feature type="compositionally biased region" description="Low complexity" evidence="1">
    <location>
        <begin position="688"/>
        <end position="701"/>
    </location>
</feature>
<dbReference type="PANTHER" id="PTHR38122:SF1">
    <property type="entry name" value="GLYCOPROTEIN X"/>
    <property type="match status" value="1"/>
</dbReference>
<dbReference type="AlphaFoldDB" id="A0A0G4NDC7"/>
<dbReference type="Proteomes" id="UP000044602">
    <property type="component" value="Unassembled WGS sequence"/>
</dbReference>
<feature type="region of interest" description="Disordered" evidence="1">
    <location>
        <begin position="604"/>
        <end position="631"/>
    </location>
</feature>
<evidence type="ECO:0000313" key="4">
    <source>
        <dbReference type="EMBL" id="CRK44641.1"/>
    </source>
</evidence>
<dbReference type="EMBL" id="CVQI01034162">
    <property type="protein sequence ID" value="CRK44641.1"/>
    <property type="molecule type" value="Genomic_DNA"/>
</dbReference>
<feature type="chain" id="PRO_5007404878" evidence="2">
    <location>
        <begin position="19"/>
        <end position="758"/>
    </location>
</feature>
<feature type="compositionally biased region" description="Low complexity" evidence="1">
    <location>
        <begin position="485"/>
        <end position="503"/>
    </location>
</feature>
<dbReference type="STRING" id="100787.A0A0G4NDC7"/>
<dbReference type="Proteomes" id="UP000045706">
    <property type="component" value="Unassembled WGS sequence"/>
</dbReference>
<reference evidence="5 6" key="1">
    <citation type="submission" date="2015-05" db="EMBL/GenBank/DDBJ databases">
        <authorList>
            <person name="Fogelqvist Johan"/>
        </authorList>
    </citation>
    <scope>NUCLEOTIDE SEQUENCE [LARGE SCALE GENOMIC DNA]</scope>
    <source>
        <strain evidence="3">VL1</strain>
        <strain evidence="4">VL2</strain>
    </source>
</reference>
<dbReference type="EMBL" id="CVQH01002780">
    <property type="protein sequence ID" value="CRK11315.1"/>
    <property type="molecule type" value="Genomic_DNA"/>
</dbReference>
<proteinExistence type="predicted"/>
<feature type="region of interest" description="Disordered" evidence="1">
    <location>
        <begin position="347"/>
        <end position="368"/>
    </location>
</feature>